<evidence type="ECO:0000313" key="2">
    <source>
        <dbReference type="EMBL" id="KAF2713489.1"/>
    </source>
</evidence>
<keyword evidence="3" id="KW-1185">Reference proteome</keyword>
<proteinExistence type="predicted"/>
<accession>A0A6G1KKX6</accession>
<feature type="region of interest" description="Disordered" evidence="1">
    <location>
        <begin position="157"/>
        <end position="183"/>
    </location>
</feature>
<dbReference type="EMBL" id="MU005765">
    <property type="protein sequence ID" value="KAF2713489.1"/>
    <property type="molecule type" value="Genomic_DNA"/>
</dbReference>
<gene>
    <name evidence="2" type="ORF">K504DRAFT_138757</name>
</gene>
<dbReference type="Proteomes" id="UP000799428">
    <property type="component" value="Unassembled WGS sequence"/>
</dbReference>
<evidence type="ECO:0000313" key="3">
    <source>
        <dbReference type="Proteomes" id="UP000799428"/>
    </source>
</evidence>
<name>A0A6G1KKX6_9PLEO</name>
<protein>
    <submittedName>
        <fullName evidence="2">Uncharacterized protein</fullName>
    </submittedName>
</protein>
<feature type="compositionally biased region" description="Basic and acidic residues" evidence="1">
    <location>
        <begin position="167"/>
        <end position="183"/>
    </location>
</feature>
<organism evidence="2 3">
    <name type="scientific">Pleomassaria siparia CBS 279.74</name>
    <dbReference type="NCBI Taxonomy" id="1314801"/>
    <lineage>
        <taxon>Eukaryota</taxon>
        <taxon>Fungi</taxon>
        <taxon>Dikarya</taxon>
        <taxon>Ascomycota</taxon>
        <taxon>Pezizomycotina</taxon>
        <taxon>Dothideomycetes</taxon>
        <taxon>Pleosporomycetidae</taxon>
        <taxon>Pleosporales</taxon>
        <taxon>Pleomassariaceae</taxon>
        <taxon>Pleomassaria</taxon>
    </lineage>
</organism>
<evidence type="ECO:0000256" key="1">
    <source>
        <dbReference type="SAM" id="MobiDB-lite"/>
    </source>
</evidence>
<dbReference type="AlphaFoldDB" id="A0A6G1KKX6"/>
<sequence length="183" mass="20380">MCGIVHPRRDTYGYAYMHRSVGVEAGRGPGVCVSAQRCWRRRRPVPPVEGHPISDHNATPRMVSALAARGNSSRPQCFLSTHARSLSLHLHPHPPAHPLHLTSPAAIIYSPRETAHPRPGCLRIDGRASCCYRCPCSRFLFQALRVYATFHLTASSPPPTSQRLHHHDSQHGQSRGEYKFISS</sequence>
<reference evidence="2" key="1">
    <citation type="journal article" date="2020" name="Stud. Mycol.">
        <title>101 Dothideomycetes genomes: a test case for predicting lifestyles and emergence of pathogens.</title>
        <authorList>
            <person name="Haridas S."/>
            <person name="Albert R."/>
            <person name="Binder M."/>
            <person name="Bloem J."/>
            <person name="Labutti K."/>
            <person name="Salamov A."/>
            <person name="Andreopoulos B."/>
            <person name="Baker S."/>
            <person name="Barry K."/>
            <person name="Bills G."/>
            <person name="Bluhm B."/>
            <person name="Cannon C."/>
            <person name="Castanera R."/>
            <person name="Culley D."/>
            <person name="Daum C."/>
            <person name="Ezra D."/>
            <person name="Gonzalez J."/>
            <person name="Henrissat B."/>
            <person name="Kuo A."/>
            <person name="Liang C."/>
            <person name="Lipzen A."/>
            <person name="Lutzoni F."/>
            <person name="Magnuson J."/>
            <person name="Mondo S."/>
            <person name="Nolan M."/>
            <person name="Ohm R."/>
            <person name="Pangilinan J."/>
            <person name="Park H.-J."/>
            <person name="Ramirez L."/>
            <person name="Alfaro M."/>
            <person name="Sun H."/>
            <person name="Tritt A."/>
            <person name="Yoshinaga Y."/>
            <person name="Zwiers L.-H."/>
            <person name="Turgeon B."/>
            <person name="Goodwin S."/>
            <person name="Spatafora J."/>
            <person name="Crous P."/>
            <person name="Grigoriev I."/>
        </authorList>
    </citation>
    <scope>NUCLEOTIDE SEQUENCE</scope>
    <source>
        <strain evidence="2">CBS 279.74</strain>
    </source>
</reference>